<keyword evidence="1" id="KW-0732">Signal</keyword>
<accession>A0A6A5QYY7</accession>
<reference evidence="2" key="1">
    <citation type="journal article" date="2020" name="Stud. Mycol.">
        <title>101 Dothideomycetes genomes: a test case for predicting lifestyles and emergence of pathogens.</title>
        <authorList>
            <person name="Haridas S."/>
            <person name="Albert R."/>
            <person name="Binder M."/>
            <person name="Bloem J."/>
            <person name="Labutti K."/>
            <person name="Salamov A."/>
            <person name="Andreopoulos B."/>
            <person name="Baker S."/>
            <person name="Barry K."/>
            <person name="Bills G."/>
            <person name="Bluhm B."/>
            <person name="Cannon C."/>
            <person name="Castanera R."/>
            <person name="Culley D."/>
            <person name="Daum C."/>
            <person name="Ezra D."/>
            <person name="Gonzalez J."/>
            <person name="Henrissat B."/>
            <person name="Kuo A."/>
            <person name="Liang C."/>
            <person name="Lipzen A."/>
            <person name="Lutzoni F."/>
            <person name="Magnuson J."/>
            <person name="Mondo S."/>
            <person name="Nolan M."/>
            <person name="Ohm R."/>
            <person name="Pangilinan J."/>
            <person name="Park H.-J."/>
            <person name="Ramirez L."/>
            <person name="Alfaro M."/>
            <person name="Sun H."/>
            <person name="Tritt A."/>
            <person name="Yoshinaga Y."/>
            <person name="Zwiers L.-H."/>
            <person name="Turgeon B."/>
            <person name="Goodwin S."/>
            <person name="Spatafora J."/>
            <person name="Crous P."/>
            <person name="Grigoriev I."/>
        </authorList>
    </citation>
    <scope>NUCLEOTIDE SEQUENCE</scope>
    <source>
        <strain evidence="2">HMLAC05119</strain>
    </source>
</reference>
<dbReference type="EMBL" id="ML979133">
    <property type="protein sequence ID" value="KAF1919057.1"/>
    <property type="molecule type" value="Genomic_DNA"/>
</dbReference>
<dbReference type="AlphaFoldDB" id="A0A6A5QYY7"/>
<name>A0A6A5QYY7_AMPQU</name>
<keyword evidence="3" id="KW-1185">Reference proteome</keyword>
<feature type="signal peptide" evidence="1">
    <location>
        <begin position="1"/>
        <end position="24"/>
    </location>
</feature>
<gene>
    <name evidence="2" type="ORF">BDU57DRAFT_545792</name>
</gene>
<evidence type="ECO:0008006" key="4">
    <source>
        <dbReference type="Google" id="ProtNLM"/>
    </source>
</evidence>
<sequence length="161" mass="18445">MVTLCITQVITIALLAFHARPSHALWDVYSTFIDGRTWDPQDAKRNVGKQDCFAPKKLNENTHIKFSKNWASTANWAKGPYCMHYFSDEAKCKADKHADGDDMWQYQNILLTGKPYLENMYGYPVSKSDPDRKVNWAAFKWTLGKCPNSSKIIDEKNGDFA</sequence>
<proteinExistence type="predicted"/>
<evidence type="ECO:0000313" key="3">
    <source>
        <dbReference type="Proteomes" id="UP000800096"/>
    </source>
</evidence>
<evidence type="ECO:0000256" key="1">
    <source>
        <dbReference type="SAM" id="SignalP"/>
    </source>
</evidence>
<feature type="chain" id="PRO_5025479353" description="Secreted protein" evidence="1">
    <location>
        <begin position="25"/>
        <end position="161"/>
    </location>
</feature>
<evidence type="ECO:0000313" key="2">
    <source>
        <dbReference type="EMBL" id="KAF1919057.1"/>
    </source>
</evidence>
<dbReference type="Proteomes" id="UP000800096">
    <property type="component" value="Unassembled WGS sequence"/>
</dbReference>
<protein>
    <recommendedName>
        <fullName evidence="4">Secreted protein</fullName>
    </recommendedName>
</protein>
<organism evidence="2 3">
    <name type="scientific">Ampelomyces quisqualis</name>
    <name type="common">Powdery mildew agent</name>
    <dbReference type="NCBI Taxonomy" id="50730"/>
    <lineage>
        <taxon>Eukaryota</taxon>
        <taxon>Fungi</taxon>
        <taxon>Dikarya</taxon>
        <taxon>Ascomycota</taxon>
        <taxon>Pezizomycotina</taxon>
        <taxon>Dothideomycetes</taxon>
        <taxon>Pleosporomycetidae</taxon>
        <taxon>Pleosporales</taxon>
        <taxon>Pleosporineae</taxon>
        <taxon>Phaeosphaeriaceae</taxon>
        <taxon>Ampelomyces</taxon>
    </lineage>
</organism>